<dbReference type="SUPFAM" id="SSF48208">
    <property type="entry name" value="Six-hairpin glycosidases"/>
    <property type="match status" value="1"/>
</dbReference>
<evidence type="ECO:0000313" key="4">
    <source>
        <dbReference type="EMBL" id="SDN98798.1"/>
    </source>
</evidence>
<dbReference type="AlphaFoldDB" id="A0A1H0FVV0"/>
<dbReference type="OrthoDB" id="258246at2"/>
<proteinExistence type="predicted"/>
<dbReference type="EMBL" id="FNCQ01000027">
    <property type="protein sequence ID" value="SDH42673.1"/>
    <property type="molecule type" value="Genomic_DNA"/>
</dbReference>
<gene>
    <name evidence="4" type="ORF">SAMN04487900_106136</name>
    <name evidence="3" type="ORF">SAMN04487901_12712</name>
</gene>
<dbReference type="InterPro" id="IPR010905">
    <property type="entry name" value="Glyco_hydro_88"/>
</dbReference>
<dbReference type="Pfam" id="PF07470">
    <property type="entry name" value="Glyco_hydro_88"/>
    <property type="match status" value="1"/>
</dbReference>
<evidence type="ECO:0000313" key="5">
    <source>
        <dbReference type="Proteomes" id="UP000198779"/>
    </source>
</evidence>
<dbReference type="InterPro" id="IPR012341">
    <property type="entry name" value="6hp_glycosidase-like_sf"/>
</dbReference>
<reference evidence="3 6" key="2">
    <citation type="submission" date="2016-10" db="EMBL/GenBank/DDBJ databases">
        <authorList>
            <person name="de Groot N.N."/>
        </authorList>
    </citation>
    <scope>NUCLEOTIDE SEQUENCE [LARGE SCALE GENOMIC DNA]</scope>
    <source>
        <strain evidence="6">BP1-145</strain>
        <strain evidence="3">BP1-148</strain>
    </source>
</reference>
<dbReference type="RefSeq" id="WP_091819286.1">
    <property type="nucleotide sequence ID" value="NZ_FNCQ01000027.1"/>
</dbReference>
<evidence type="ECO:0000313" key="3">
    <source>
        <dbReference type="EMBL" id="SDH42673.1"/>
    </source>
</evidence>
<evidence type="ECO:0000256" key="1">
    <source>
        <dbReference type="ARBA" id="ARBA00022801"/>
    </source>
</evidence>
<reference evidence="4 5" key="1">
    <citation type="submission" date="2016-10" db="EMBL/GenBank/DDBJ databases">
        <authorList>
            <person name="Varghese N."/>
            <person name="Submissions S."/>
        </authorList>
    </citation>
    <scope>NUCLEOTIDE SEQUENCE</scope>
    <source>
        <strain evidence="4">BP1-145</strain>
        <strain evidence="5">BP1-148</strain>
    </source>
</reference>
<evidence type="ECO:0000313" key="6">
    <source>
        <dbReference type="Proteomes" id="UP000199134"/>
    </source>
</evidence>
<dbReference type="GO" id="GO:0005975">
    <property type="term" value="P:carbohydrate metabolic process"/>
    <property type="evidence" value="ECO:0007669"/>
    <property type="project" value="InterPro"/>
</dbReference>
<name>A0A1H0FVV0_9BACT</name>
<dbReference type="PANTHER" id="PTHR33886">
    <property type="entry name" value="UNSATURATED RHAMNOGALACTURONAN HYDROLASE (EUROFUNG)"/>
    <property type="match status" value="1"/>
</dbReference>
<dbReference type="PANTHER" id="PTHR33886:SF8">
    <property type="entry name" value="UNSATURATED RHAMNOGALACTURONAN HYDROLASE (EUROFUNG)"/>
    <property type="match status" value="1"/>
</dbReference>
<protein>
    <submittedName>
        <fullName evidence="4">Rhamnogalacturonyl hydrolase YesR</fullName>
    </submittedName>
</protein>
<dbReference type="Proteomes" id="UP000199134">
    <property type="component" value="Unassembled WGS sequence"/>
</dbReference>
<dbReference type="InterPro" id="IPR052043">
    <property type="entry name" value="PolySaccharide_Degr_Enz"/>
</dbReference>
<dbReference type="STRING" id="645274.SAMN04487901_12712"/>
<accession>A0A1G8CBU6</accession>
<dbReference type="GO" id="GO:0016787">
    <property type="term" value="F:hydrolase activity"/>
    <property type="evidence" value="ECO:0007669"/>
    <property type="project" value="UniProtKB-KW"/>
</dbReference>
<keyword evidence="2" id="KW-0732">Signal</keyword>
<dbReference type="Gene3D" id="1.50.10.10">
    <property type="match status" value="1"/>
</dbReference>
<dbReference type="InterPro" id="IPR008928">
    <property type="entry name" value="6-hairpin_glycosidase_sf"/>
</dbReference>
<keyword evidence="5" id="KW-1185">Reference proteome</keyword>
<dbReference type="EMBL" id="FNIW01000006">
    <property type="protein sequence ID" value="SDN98798.1"/>
    <property type="molecule type" value="Genomic_DNA"/>
</dbReference>
<accession>A0A1H0FVV0</accession>
<organism evidence="4 6">
    <name type="scientific">Prevotella communis</name>
    <dbReference type="NCBI Taxonomy" id="2913614"/>
    <lineage>
        <taxon>Bacteria</taxon>
        <taxon>Pseudomonadati</taxon>
        <taxon>Bacteroidota</taxon>
        <taxon>Bacteroidia</taxon>
        <taxon>Bacteroidales</taxon>
        <taxon>Prevotellaceae</taxon>
        <taxon>Prevotella</taxon>
    </lineage>
</organism>
<evidence type="ECO:0000256" key="2">
    <source>
        <dbReference type="SAM" id="SignalP"/>
    </source>
</evidence>
<feature type="chain" id="PRO_5041053980" evidence="2">
    <location>
        <begin position="20"/>
        <end position="763"/>
    </location>
</feature>
<feature type="signal peptide" evidence="2">
    <location>
        <begin position="1"/>
        <end position="19"/>
    </location>
</feature>
<sequence>MKRLTLLLIGLAVCFTADAKVRRKPVRPLPTIEIITKVNDYWQSHHNPKTRSFWDEAAYHTGNMEAYKLLGNARWLAYSDAWARYNFWQGARETDPKKWKYANYGEGQDYVLFGDWQICFQTYLDIYEMQPDDYKIARALEVMDYEVRQPQTDFWWWADALYMAMPVFTKLYKATGDVKYLDKLYDNFKWADELMYDKQEQLYYRDAKYIYPKVKTSTGGKSFWARGDGWVLAGLAKVLSDMPADYKNRAFFLKRFRELAQGVARVQRPEGYWSRSMLCEEDAPGPETSGTAFFTYGLLWGVNNGLLDEDTYEPVIGKAWNYLALTALQPDGSVGYVQPIGEKPDPTKTVNARSQANFGVGAFLLAACERLRYEDAKKSRVSLTVTIENPSDEYREQVIEVSADSVYRKMRIHGGRQFIVCDVAGLEVPYQLTADGKVLIEAGVRPKGKQTFTIRRGTPKVYKTVCFGRIFPERKDDFAWENDRGAYRVYGPALQKTGEKSYGTDVWTKNTPELVLDKRYWIEDVVMMPEVERLRQANRQRGDSLYRLNSYHHDHGRGSDVYQVGATLGCGAPALMVDDELVYPYCFNDYQMLDMGPLRMRVQLNYKPTVLNGDTVTEHRIITLDKGSNFCKMTVWYDGITMPVEFATGVVIHSDAKRGIVLGKDYLHYADPTDNVPVNNCQLFVATLFPNGVGETRFLPMKDKRGGNEGHAIGIVDNYSGEPYTYYFGSAWSKFDVRTQDEWQQRIDWTMRGIRQPLVVKMK</sequence>
<dbReference type="Pfam" id="PF16153">
    <property type="entry name" value="DUF4861"/>
    <property type="match status" value="1"/>
</dbReference>
<keyword evidence="1 4" id="KW-0378">Hydrolase</keyword>
<dbReference type="Proteomes" id="UP000198779">
    <property type="component" value="Unassembled WGS sequence"/>
</dbReference>
<dbReference type="InterPro" id="IPR032342">
    <property type="entry name" value="DUF4861"/>
</dbReference>